<dbReference type="EMBL" id="VKHP01000108">
    <property type="protein sequence ID" value="NEU98878.1"/>
    <property type="molecule type" value="Genomic_DNA"/>
</dbReference>
<organism evidence="2 3">
    <name type="scientific">Bradyrhizobium uaiense</name>
    <dbReference type="NCBI Taxonomy" id="2594946"/>
    <lineage>
        <taxon>Bacteria</taxon>
        <taxon>Pseudomonadati</taxon>
        <taxon>Pseudomonadota</taxon>
        <taxon>Alphaproteobacteria</taxon>
        <taxon>Hyphomicrobiales</taxon>
        <taxon>Nitrobacteraceae</taxon>
        <taxon>Bradyrhizobium</taxon>
    </lineage>
</organism>
<sequence>MSEKFEIEIEPSSTGSSFVVVTDMASGRRLSGSTMLSALDMIAILIEDHRERREADPVDQKVEAEKQRRRHHLTQRALSVFDSALDAKAWLMTPTDKLGGRRPLAVAGSSDSGLTDAEILLGQLTKQAASDDGVPEQQANICLARSAL</sequence>
<keyword evidence="3" id="KW-1185">Reference proteome</keyword>
<feature type="domain" description="Antitoxin Xre/MbcA/ParS-like toxin-binding" evidence="1">
    <location>
        <begin position="77"/>
        <end position="116"/>
    </location>
</feature>
<comment type="caution">
    <text evidence="2">The sequence shown here is derived from an EMBL/GenBank/DDBJ whole genome shotgun (WGS) entry which is preliminary data.</text>
</comment>
<evidence type="ECO:0000313" key="2">
    <source>
        <dbReference type="EMBL" id="NEU98878.1"/>
    </source>
</evidence>
<evidence type="ECO:0000259" key="1">
    <source>
        <dbReference type="Pfam" id="PF09722"/>
    </source>
</evidence>
<proteinExistence type="predicted"/>
<dbReference type="AlphaFoldDB" id="A0A6P1BKK6"/>
<dbReference type="InterPro" id="IPR024467">
    <property type="entry name" value="Xre/MbcA/ParS-like_toxin-bd"/>
</dbReference>
<accession>A0A6P1BKK6</accession>
<evidence type="ECO:0000313" key="3">
    <source>
        <dbReference type="Proteomes" id="UP000468531"/>
    </source>
</evidence>
<gene>
    <name evidence="2" type="ORF">FNJ47_24390</name>
</gene>
<protein>
    <submittedName>
        <fullName evidence="2">DUF2384 domain-containing protein</fullName>
    </submittedName>
</protein>
<reference evidence="2 3" key="1">
    <citation type="journal article" date="2020" name="Arch. Microbiol.">
        <title>Bradyrhizobium uaiense sp. nov., a new highly efficient cowpea symbiont.</title>
        <authorList>
            <person name="Cabral Michel D."/>
            <person name="Azarias Guimaraes A."/>
            <person name="Martins da Costa E."/>
            <person name="Soares de Carvalho T."/>
            <person name="Balsanelli E."/>
            <person name="Willems A."/>
            <person name="Maltempi de Souza E."/>
            <person name="de Souza Moreira F.M."/>
        </authorList>
    </citation>
    <scope>NUCLEOTIDE SEQUENCE [LARGE SCALE GENOMIC DNA]</scope>
    <source>
        <strain evidence="2 3">UFLA 03-164</strain>
    </source>
</reference>
<dbReference type="Proteomes" id="UP000468531">
    <property type="component" value="Unassembled WGS sequence"/>
</dbReference>
<name>A0A6P1BKK6_9BRAD</name>
<dbReference type="RefSeq" id="WP_163157587.1">
    <property type="nucleotide sequence ID" value="NZ_VKHP01000108.1"/>
</dbReference>
<dbReference type="Pfam" id="PF09722">
    <property type="entry name" value="Xre_MbcA_ParS_C"/>
    <property type="match status" value="1"/>
</dbReference>